<evidence type="ECO:0000313" key="2">
    <source>
        <dbReference type="Proteomes" id="UP000234661"/>
    </source>
</evidence>
<evidence type="ECO:0008006" key="3">
    <source>
        <dbReference type="Google" id="ProtNLM"/>
    </source>
</evidence>
<protein>
    <recommendedName>
        <fullName evidence="3">LysR family transcriptional regulator</fullName>
    </recommendedName>
</protein>
<organism evidence="1 2">
    <name type="scientific">Klebsiella michiganensis</name>
    <dbReference type="NCBI Taxonomy" id="1134687"/>
    <lineage>
        <taxon>Bacteria</taxon>
        <taxon>Pseudomonadati</taxon>
        <taxon>Pseudomonadota</taxon>
        <taxon>Gammaproteobacteria</taxon>
        <taxon>Enterobacterales</taxon>
        <taxon>Enterobacteriaceae</taxon>
        <taxon>Klebsiella/Raoultella group</taxon>
        <taxon>Klebsiella</taxon>
    </lineage>
</organism>
<sequence length="83" mass="9766">YRTDSLNGMLSMIERTSLIALMPLKLALFYKNQRKYDIKFVQPPPELTFKSIQIYASWDKNSKNISIINEVVSRLHTLSSFRR</sequence>
<dbReference type="Proteomes" id="UP000234661">
    <property type="component" value="Unassembled WGS sequence"/>
</dbReference>
<dbReference type="AlphaFoldDB" id="A0A2J4YU29"/>
<proteinExistence type="predicted"/>
<dbReference type="EMBL" id="PIET01000898">
    <property type="protein sequence ID" value="PLM54326.1"/>
    <property type="molecule type" value="Genomic_DNA"/>
</dbReference>
<accession>A0A2J4YU29</accession>
<comment type="caution">
    <text evidence="1">The sequence shown here is derived from an EMBL/GenBank/DDBJ whole genome shotgun (WGS) entry which is preliminary data.</text>
</comment>
<feature type="non-terminal residue" evidence="1">
    <location>
        <position position="1"/>
    </location>
</feature>
<gene>
    <name evidence="1" type="ORF">CWM85_23855</name>
</gene>
<reference evidence="1 2" key="2">
    <citation type="submission" date="2018-01" db="EMBL/GenBank/DDBJ databases">
        <title>Genomic study of Klebsiella pneumoniae.</title>
        <authorList>
            <person name="Yang Y."/>
            <person name="Bicalho R."/>
        </authorList>
    </citation>
    <scope>NUCLEOTIDE SEQUENCE [LARGE SCALE GENOMIC DNA]</scope>
    <source>
        <strain evidence="1 2">A2</strain>
    </source>
</reference>
<evidence type="ECO:0000313" key="1">
    <source>
        <dbReference type="EMBL" id="PLM54326.1"/>
    </source>
</evidence>
<name>A0A2J4YU29_9ENTR</name>
<reference evidence="1 2" key="1">
    <citation type="submission" date="2017-11" db="EMBL/GenBank/DDBJ databases">
        <authorList>
            <person name="Han C.G."/>
        </authorList>
    </citation>
    <scope>NUCLEOTIDE SEQUENCE [LARGE SCALE GENOMIC DNA]</scope>
    <source>
        <strain evidence="1 2">A2</strain>
    </source>
</reference>